<sequence length="110" mass="12434">MVENLPAIINESNVFSFVLRADNFTYDESFDINVTIETGQFLVSTLIVTDYKGNDTTSIQLTDVNSSNIYNYKIVGNLVVTNDEKNDQPKKANIKLNNFSGIFEWVVTNK</sequence>
<organism evidence="1">
    <name type="scientific">marine metagenome</name>
    <dbReference type="NCBI Taxonomy" id="408172"/>
    <lineage>
        <taxon>unclassified sequences</taxon>
        <taxon>metagenomes</taxon>
        <taxon>ecological metagenomes</taxon>
    </lineage>
</organism>
<gene>
    <name evidence="1" type="ORF">METZ01_LOCUS403477</name>
</gene>
<dbReference type="AlphaFoldDB" id="A0A382VVT9"/>
<proteinExistence type="predicted"/>
<reference evidence="1" key="1">
    <citation type="submission" date="2018-05" db="EMBL/GenBank/DDBJ databases">
        <authorList>
            <person name="Lanie J.A."/>
            <person name="Ng W.-L."/>
            <person name="Kazmierczak K.M."/>
            <person name="Andrzejewski T.M."/>
            <person name="Davidsen T.M."/>
            <person name="Wayne K.J."/>
            <person name="Tettelin H."/>
            <person name="Glass J.I."/>
            <person name="Rusch D."/>
            <person name="Podicherti R."/>
            <person name="Tsui H.-C.T."/>
            <person name="Winkler M.E."/>
        </authorList>
    </citation>
    <scope>NUCLEOTIDE SEQUENCE</scope>
</reference>
<accession>A0A382VVT9</accession>
<evidence type="ECO:0000313" key="1">
    <source>
        <dbReference type="EMBL" id="SVD50623.1"/>
    </source>
</evidence>
<dbReference type="EMBL" id="UINC01155017">
    <property type="protein sequence ID" value="SVD50623.1"/>
    <property type="molecule type" value="Genomic_DNA"/>
</dbReference>
<protein>
    <submittedName>
        <fullName evidence="1">Uncharacterized protein</fullName>
    </submittedName>
</protein>
<name>A0A382VVT9_9ZZZZ</name>